<feature type="domain" description="PocR" evidence="1">
    <location>
        <begin position="10"/>
        <end position="150"/>
    </location>
</feature>
<gene>
    <name evidence="2" type="ORF">LCGC14_1069510</name>
</gene>
<sequence>MLSKEYISRTGSPLILVNLKGDITCGSNLCNLCGQLVGRKNIILLKNCRLKMISAINEAFRWGEGYITTCPTGLIMFAVPVVYNRKLIGGFLSGFAVFPEMKKDIDEEIYENLKKYCDPDTDLSRKKLELRVFSLEEVREDVSFLFVLTRKYNINDIIFLKDVNEKYVQQYKIANFLDDLKKSTYDIGRKIFDKQDEIIQKVILGDKTGAREILNEFLGSIFFESGMNFEILKVRIIELVVIISRAAIETGVEAKELLGLNYSYLTDLNKVTDIEELLHKLTE</sequence>
<evidence type="ECO:0000313" key="2">
    <source>
        <dbReference type="EMBL" id="KKN07197.1"/>
    </source>
</evidence>
<proteinExistence type="predicted"/>
<dbReference type="EMBL" id="LAZR01004596">
    <property type="protein sequence ID" value="KKN07197.1"/>
    <property type="molecule type" value="Genomic_DNA"/>
</dbReference>
<dbReference type="AlphaFoldDB" id="A0A0F9N5Q9"/>
<comment type="caution">
    <text evidence="2">The sequence shown here is derived from an EMBL/GenBank/DDBJ whole genome shotgun (WGS) entry which is preliminary data.</text>
</comment>
<name>A0A0F9N5Q9_9ZZZZ</name>
<evidence type="ECO:0000259" key="1">
    <source>
        <dbReference type="Pfam" id="PF10114"/>
    </source>
</evidence>
<reference evidence="2" key="1">
    <citation type="journal article" date="2015" name="Nature">
        <title>Complex archaea that bridge the gap between prokaryotes and eukaryotes.</title>
        <authorList>
            <person name="Spang A."/>
            <person name="Saw J.H."/>
            <person name="Jorgensen S.L."/>
            <person name="Zaremba-Niedzwiedzka K."/>
            <person name="Martijn J."/>
            <person name="Lind A.E."/>
            <person name="van Eijk R."/>
            <person name="Schleper C."/>
            <person name="Guy L."/>
            <person name="Ettema T.J."/>
        </authorList>
    </citation>
    <scope>NUCLEOTIDE SEQUENCE</scope>
</reference>
<feature type="non-terminal residue" evidence="2">
    <location>
        <position position="283"/>
    </location>
</feature>
<accession>A0A0F9N5Q9</accession>
<dbReference type="Pfam" id="PF10114">
    <property type="entry name" value="PocR"/>
    <property type="match status" value="1"/>
</dbReference>
<dbReference type="InterPro" id="IPR018771">
    <property type="entry name" value="PocR_dom"/>
</dbReference>
<organism evidence="2">
    <name type="scientific">marine sediment metagenome</name>
    <dbReference type="NCBI Taxonomy" id="412755"/>
    <lineage>
        <taxon>unclassified sequences</taxon>
        <taxon>metagenomes</taxon>
        <taxon>ecological metagenomes</taxon>
    </lineage>
</organism>
<protein>
    <recommendedName>
        <fullName evidence="1">PocR domain-containing protein</fullName>
    </recommendedName>
</protein>